<dbReference type="InterPro" id="IPR027473">
    <property type="entry name" value="L-asparaginase_C"/>
</dbReference>
<dbReference type="SFLD" id="SFLDS00057">
    <property type="entry name" value="Glutaminase/Asparaginase"/>
    <property type="match status" value="1"/>
</dbReference>
<dbReference type="Gene3D" id="3.40.50.1170">
    <property type="entry name" value="L-asparaginase, N-terminal domain"/>
    <property type="match status" value="1"/>
</dbReference>
<evidence type="ECO:0000259" key="7">
    <source>
        <dbReference type="Pfam" id="PF17763"/>
    </source>
</evidence>
<name>A0ABR7NKV1_9FIRM</name>
<comment type="caution">
    <text evidence="8">The sequence shown here is derived from an EMBL/GenBank/DDBJ whole genome shotgun (WGS) entry which is preliminary data.</text>
</comment>
<dbReference type="InterPro" id="IPR040919">
    <property type="entry name" value="Asparaginase_C"/>
</dbReference>
<evidence type="ECO:0000256" key="3">
    <source>
        <dbReference type="ARBA" id="ARBA00049366"/>
    </source>
</evidence>
<protein>
    <recommendedName>
        <fullName evidence="2">asparaginase</fullName>
        <ecNumber evidence="2">3.5.1.1</ecNumber>
    </recommendedName>
</protein>
<evidence type="ECO:0000313" key="8">
    <source>
        <dbReference type="EMBL" id="MBC8577039.1"/>
    </source>
</evidence>
<evidence type="ECO:0000256" key="1">
    <source>
        <dbReference type="ARBA" id="ARBA00010518"/>
    </source>
</evidence>
<dbReference type="Pfam" id="PF17763">
    <property type="entry name" value="Asparaginase_C"/>
    <property type="match status" value="1"/>
</dbReference>
<comment type="catalytic activity">
    <reaction evidence="3">
        <text>L-asparagine + H2O = L-aspartate + NH4(+)</text>
        <dbReference type="Rhea" id="RHEA:21016"/>
        <dbReference type="ChEBI" id="CHEBI:15377"/>
        <dbReference type="ChEBI" id="CHEBI:28938"/>
        <dbReference type="ChEBI" id="CHEBI:29991"/>
        <dbReference type="ChEBI" id="CHEBI:58048"/>
        <dbReference type="EC" id="3.5.1.1"/>
    </reaction>
</comment>
<reference evidence="8 9" key="1">
    <citation type="submission" date="2020-08" db="EMBL/GenBank/DDBJ databases">
        <title>Genome public.</title>
        <authorList>
            <person name="Liu C."/>
            <person name="Sun Q."/>
        </authorList>
    </citation>
    <scope>NUCLEOTIDE SEQUENCE [LARGE SCALE GENOMIC DNA]</scope>
    <source>
        <strain evidence="8 9">BX1</strain>
    </source>
</reference>
<dbReference type="InterPro" id="IPR027474">
    <property type="entry name" value="L-asparaginase_N"/>
</dbReference>
<gene>
    <name evidence="8" type="ORF">H8717_11555</name>
</gene>
<dbReference type="Pfam" id="PF00710">
    <property type="entry name" value="Asparaginase"/>
    <property type="match status" value="1"/>
</dbReference>
<dbReference type="PRINTS" id="PR00139">
    <property type="entry name" value="ASNGLNASE"/>
</dbReference>
<feature type="active site" evidence="4">
    <location>
        <position position="13"/>
    </location>
</feature>
<comment type="similarity">
    <text evidence="1">Belongs to the asparaginase 1 family.</text>
</comment>
<dbReference type="PIRSF" id="PIRSF001220">
    <property type="entry name" value="L-ASNase_gatD"/>
    <property type="match status" value="1"/>
</dbReference>
<dbReference type="Gene3D" id="3.40.50.40">
    <property type="match status" value="1"/>
</dbReference>
<organism evidence="8 9">
    <name type="scientific">Yanshouia hominis</name>
    <dbReference type="NCBI Taxonomy" id="2763673"/>
    <lineage>
        <taxon>Bacteria</taxon>
        <taxon>Bacillati</taxon>
        <taxon>Bacillota</taxon>
        <taxon>Clostridia</taxon>
        <taxon>Eubacteriales</taxon>
        <taxon>Oscillospiraceae</taxon>
        <taxon>Yanshouia</taxon>
    </lineage>
</organism>
<dbReference type="InterPro" id="IPR027475">
    <property type="entry name" value="Asparaginase/glutaminase_AS2"/>
</dbReference>
<dbReference type="RefSeq" id="WP_262400511.1">
    <property type="nucleotide sequence ID" value="NZ_JACRTB010000020.1"/>
</dbReference>
<accession>A0ABR7NKV1</accession>
<dbReference type="PROSITE" id="PS00917">
    <property type="entry name" value="ASN_GLN_ASE_2"/>
    <property type="match status" value="1"/>
</dbReference>
<dbReference type="PIRSF" id="PIRSF500176">
    <property type="entry name" value="L_ASNase"/>
    <property type="match status" value="1"/>
</dbReference>
<feature type="domain" description="Asparaginase/glutaminase C-terminal" evidence="7">
    <location>
        <begin position="206"/>
        <end position="316"/>
    </location>
</feature>
<feature type="domain" description="L-asparaginase N-terminal" evidence="6">
    <location>
        <begin position="4"/>
        <end position="188"/>
    </location>
</feature>
<dbReference type="InterPro" id="IPR041725">
    <property type="entry name" value="L-asparaginase_I"/>
</dbReference>
<evidence type="ECO:0000259" key="6">
    <source>
        <dbReference type="Pfam" id="PF00710"/>
    </source>
</evidence>
<dbReference type="PROSITE" id="PS51257">
    <property type="entry name" value="PROKAR_LIPOPROTEIN"/>
    <property type="match status" value="1"/>
</dbReference>
<feature type="active site" evidence="5">
    <location>
        <position position="86"/>
    </location>
</feature>
<dbReference type="EC" id="3.5.1.1" evidence="2"/>
<dbReference type="PANTHER" id="PTHR11707:SF28">
    <property type="entry name" value="60 KDA LYSOPHOSPHOLIPASE"/>
    <property type="match status" value="1"/>
</dbReference>
<dbReference type="InterPro" id="IPR037152">
    <property type="entry name" value="L-asparaginase_N_sf"/>
</dbReference>
<dbReference type="EMBL" id="JACRTB010000020">
    <property type="protein sequence ID" value="MBC8577039.1"/>
    <property type="molecule type" value="Genomic_DNA"/>
</dbReference>
<dbReference type="CDD" id="cd08963">
    <property type="entry name" value="L-asparaginase_I"/>
    <property type="match status" value="1"/>
</dbReference>
<dbReference type="InterPro" id="IPR006034">
    <property type="entry name" value="Asparaginase/glutaminase-like"/>
</dbReference>
<keyword evidence="9" id="KW-1185">Reference proteome</keyword>
<dbReference type="InterPro" id="IPR036152">
    <property type="entry name" value="Asp/glu_Ase-like_sf"/>
</dbReference>
<dbReference type="InterPro" id="IPR020827">
    <property type="entry name" value="Asparaginase/glutaminase_AS1"/>
</dbReference>
<proteinExistence type="inferred from homology"/>
<dbReference type="Proteomes" id="UP000658131">
    <property type="component" value="Unassembled WGS sequence"/>
</dbReference>
<dbReference type="SUPFAM" id="SSF53774">
    <property type="entry name" value="Glutaminase/Asparaginase"/>
    <property type="match status" value="1"/>
</dbReference>
<evidence type="ECO:0000256" key="5">
    <source>
        <dbReference type="PROSITE-ProRule" id="PRU10100"/>
    </source>
</evidence>
<sequence length="332" mass="36029">MKKRILLLTTGGTIACTPGGNGFAPTLPGGRLLGTVPEVLQYADVHICPLLNKDSSNMLPQDWITIARAVFEQQQLYDGIVILHGTDTMAYSAAAVSFMTMGISIPVVFTGAQRPLALSDSDAPRNLRDAVCAACNCPFPGVFVMFAGHLLNGCCCSKADTTKLCAFESPNEKLAGVVKEDRLVFFDPPRRCCDARYFWHMDLNRKVLYLKITPGIDAGLLEFARSHHYAGIILEAFGLGGIPAGKDGLLEKISELRQCNIPVIVTTQCVRGKCDMSIYEVGQSALKEGVLCPNVMSKEALLAKVMWLLSFIRDGSEFSHLLLSDFCGESGQ</sequence>
<evidence type="ECO:0000313" key="9">
    <source>
        <dbReference type="Proteomes" id="UP000658131"/>
    </source>
</evidence>
<evidence type="ECO:0000256" key="2">
    <source>
        <dbReference type="ARBA" id="ARBA00012920"/>
    </source>
</evidence>
<dbReference type="PROSITE" id="PS00144">
    <property type="entry name" value="ASN_GLN_ASE_1"/>
    <property type="match status" value="1"/>
</dbReference>
<dbReference type="PANTHER" id="PTHR11707">
    <property type="entry name" value="L-ASPARAGINASE"/>
    <property type="match status" value="1"/>
</dbReference>
<dbReference type="SMART" id="SM00870">
    <property type="entry name" value="Asparaginase"/>
    <property type="match status" value="1"/>
</dbReference>
<dbReference type="PROSITE" id="PS51732">
    <property type="entry name" value="ASN_GLN_ASE_3"/>
    <property type="match status" value="1"/>
</dbReference>
<evidence type="ECO:0000256" key="4">
    <source>
        <dbReference type="PROSITE-ProRule" id="PRU10099"/>
    </source>
</evidence>